<evidence type="ECO:0000256" key="3">
    <source>
        <dbReference type="ARBA" id="ARBA00022670"/>
    </source>
</evidence>
<dbReference type="EC" id="3.4.11.18" evidence="6 7"/>
<evidence type="ECO:0000256" key="1">
    <source>
        <dbReference type="ARBA" id="ARBA00002521"/>
    </source>
</evidence>
<dbReference type="InterPro" id="IPR002467">
    <property type="entry name" value="Pept_M24A_MAP1"/>
</dbReference>
<evidence type="ECO:0000256" key="2">
    <source>
        <dbReference type="ARBA" id="ARBA00022438"/>
    </source>
</evidence>
<feature type="binding site" evidence="6">
    <location>
        <position position="175"/>
    </location>
    <ligand>
        <name>substrate</name>
    </ligand>
</feature>
<feature type="binding site" evidence="6">
    <location>
        <position position="105"/>
    </location>
    <ligand>
        <name>a divalent metal cation</name>
        <dbReference type="ChEBI" id="CHEBI:60240"/>
        <label>1</label>
    </ligand>
</feature>
<dbReference type="AlphaFoldDB" id="V5WI59"/>
<keyword evidence="4 6" id="KW-0479">Metal-binding</keyword>
<dbReference type="STRING" id="1307761.L21SP2_1861"/>
<protein>
    <recommendedName>
        <fullName evidence="6 7">Methionine aminopeptidase</fullName>
        <shortName evidence="6">MAP</shortName>
        <shortName evidence="6">MetAP</shortName>
        <ecNumber evidence="6 7">3.4.11.18</ecNumber>
    </recommendedName>
    <alternativeName>
        <fullName evidence="6">Peptidase M</fullName>
    </alternativeName>
</protein>
<dbReference type="GO" id="GO:0004239">
    <property type="term" value="F:initiator methionyl aminopeptidase activity"/>
    <property type="evidence" value="ECO:0007669"/>
    <property type="project" value="UniProtKB-UniRule"/>
</dbReference>
<dbReference type="PROSITE" id="PS00680">
    <property type="entry name" value="MAP_1"/>
    <property type="match status" value="1"/>
</dbReference>
<keyword evidence="2 6" id="KW-0031">Aminopeptidase</keyword>
<dbReference type="RefSeq" id="WP_024268151.1">
    <property type="nucleotide sequence ID" value="NC_023035.1"/>
</dbReference>
<dbReference type="OrthoDB" id="9802055at2"/>
<comment type="subunit">
    <text evidence="6">Monomer.</text>
</comment>
<comment type="similarity">
    <text evidence="6">Belongs to the peptidase M24A family. Methionine aminopeptidase type 1 subfamily.</text>
</comment>
<dbReference type="GO" id="GO:0046872">
    <property type="term" value="F:metal ion binding"/>
    <property type="evidence" value="ECO:0007669"/>
    <property type="project" value="UniProtKB-UniRule"/>
</dbReference>
<keyword evidence="5 6" id="KW-0378">Hydrolase</keyword>
<comment type="catalytic activity">
    <reaction evidence="6 7">
        <text>Release of N-terminal amino acids, preferentially methionine, from peptides and arylamides.</text>
        <dbReference type="EC" id="3.4.11.18"/>
    </reaction>
</comment>
<dbReference type="CDD" id="cd01086">
    <property type="entry name" value="MetAP1"/>
    <property type="match status" value="1"/>
</dbReference>
<feature type="binding site" evidence="6">
    <location>
        <position position="232"/>
    </location>
    <ligand>
        <name>a divalent metal cation</name>
        <dbReference type="ChEBI" id="CHEBI:60240"/>
        <label>2</label>
        <note>catalytic</note>
    </ligand>
</feature>
<evidence type="ECO:0000256" key="7">
    <source>
        <dbReference type="RuleBase" id="RU003653"/>
    </source>
</evidence>
<keyword evidence="3 6" id="KW-0645">Protease</keyword>
<dbReference type="PRINTS" id="PR00599">
    <property type="entry name" value="MAPEPTIDASE"/>
</dbReference>
<dbReference type="InterPro" id="IPR036005">
    <property type="entry name" value="Creatinase/aminopeptidase-like"/>
</dbReference>
<sequence length="252" mass="27427">MIKIKNQEQIEGIRVSCRLLADLFDVLETEVKPGISPAELDRLARTFISDNGGTPAFLGYGGFPAALCTSVNSQVIHGIPNEKPLAEGDVISIDCGINLNGYISDSAYTFPVGAVSEEVAALLKTTEESLYKGIDAAVYGNRVKDISRAVYKHCKPKGYGIVREYSGHGVGLEVHEEPSVPNYPGGGPNPRLKPGMVLAIEPMINLGGDSVYVQDDDWTVETRDRSISAHFEHTVAIYEDHTEILTLRKRNP</sequence>
<evidence type="ECO:0000259" key="8">
    <source>
        <dbReference type="Pfam" id="PF00557"/>
    </source>
</evidence>
<comment type="function">
    <text evidence="1 6">Removes the N-terminal methionine from nascent proteins. The N-terminal methionine is often cleaved when the second residue in the primary sequence is small and uncharged (Met-Ala-, Cys, Gly, Pro, Ser, Thr, or Val). Requires deformylation of the N(alpha)-formylated initiator methionine before it can be hydrolyzed.</text>
</comment>
<gene>
    <name evidence="6" type="primary">map</name>
    <name evidence="9" type="ORF">L21SP2_1861</name>
</gene>
<dbReference type="GO" id="GO:0005829">
    <property type="term" value="C:cytosol"/>
    <property type="evidence" value="ECO:0007669"/>
    <property type="project" value="TreeGrafter"/>
</dbReference>
<proteinExistence type="inferred from homology"/>
<dbReference type="InterPro" id="IPR001714">
    <property type="entry name" value="Pept_M24_MAP"/>
</dbReference>
<dbReference type="InterPro" id="IPR000994">
    <property type="entry name" value="Pept_M24"/>
</dbReference>
<dbReference type="EMBL" id="CP006939">
    <property type="protein sequence ID" value="AHC15234.1"/>
    <property type="molecule type" value="Genomic_DNA"/>
</dbReference>
<dbReference type="GO" id="GO:0070006">
    <property type="term" value="F:metalloaminopeptidase activity"/>
    <property type="evidence" value="ECO:0007669"/>
    <property type="project" value="UniProtKB-UniRule"/>
</dbReference>
<dbReference type="SUPFAM" id="SSF55920">
    <property type="entry name" value="Creatinase/aminopeptidase"/>
    <property type="match status" value="1"/>
</dbReference>
<feature type="domain" description="Peptidase M24" evidence="8">
    <location>
        <begin position="11"/>
        <end position="238"/>
    </location>
</feature>
<evidence type="ECO:0000256" key="5">
    <source>
        <dbReference type="ARBA" id="ARBA00022801"/>
    </source>
</evidence>
<dbReference type="PANTHER" id="PTHR43330">
    <property type="entry name" value="METHIONINE AMINOPEPTIDASE"/>
    <property type="match status" value="1"/>
</dbReference>
<evidence type="ECO:0000313" key="10">
    <source>
        <dbReference type="Proteomes" id="UP000018680"/>
    </source>
</evidence>
<feature type="binding site" evidence="6">
    <location>
        <position position="232"/>
    </location>
    <ligand>
        <name>a divalent metal cation</name>
        <dbReference type="ChEBI" id="CHEBI:60240"/>
        <label>1</label>
    </ligand>
</feature>
<evidence type="ECO:0000256" key="6">
    <source>
        <dbReference type="HAMAP-Rule" id="MF_01974"/>
    </source>
</evidence>
<reference evidence="9 10" key="1">
    <citation type="journal article" date="2015" name="Stand. Genomic Sci.">
        <title>Complete genome sequence and description of Salinispira pacifica gen. nov., sp. nov., a novel spirochaete isolated form a hypersaline microbial mat.</title>
        <authorList>
            <person name="Ben Hania W."/>
            <person name="Joseph M."/>
            <person name="Schumann P."/>
            <person name="Bunk B."/>
            <person name="Fiebig A."/>
            <person name="Sproer C."/>
            <person name="Klenk H.P."/>
            <person name="Fardeau M.L."/>
            <person name="Spring S."/>
        </authorList>
    </citation>
    <scope>NUCLEOTIDE SEQUENCE [LARGE SCALE GENOMIC DNA]</scope>
    <source>
        <strain evidence="9 10">L21-RPul-D2</strain>
    </source>
</reference>
<feature type="binding site" evidence="6">
    <location>
        <position position="77"/>
    </location>
    <ligand>
        <name>substrate</name>
    </ligand>
</feature>
<name>V5WI59_9SPIO</name>
<dbReference type="PANTHER" id="PTHR43330:SF27">
    <property type="entry name" value="METHIONINE AMINOPEPTIDASE"/>
    <property type="match status" value="1"/>
</dbReference>
<accession>V5WI59</accession>
<dbReference type="NCBIfam" id="TIGR00500">
    <property type="entry name" value="met_pdase_I"/>
    <property type="match status" value="1"/>
</dbReference>
<dbReference type="GO" id="GO:0006508">
    <property type="term" value="P:proteolysis"/>
    <property type="evidence" value="ECO:0007669"/>
    <property type="project" value="UniProtKB-KW"/>
</dbReference>
<feature type="binding site" evidence="6">
    <location>
        <position position="94"/>
    </location>
    <ligand>
        <name>a divalent metal cation</name>
        <dbReference type="ChEBI" id="CHEBI:60240"/>
        <label>1</label>
    </ligand>
</feature>
<evidence type="ECO:0000256" key="4">
    <source>
        <dbReference type="ARBA" id="ARBA00022723"/>
    </source>
</evidence>
<dbReference type="HOGENOM" id="CLU_015857_0_1_12"/>
<organism evidence="9 10">
    <name type="scientific">Salinispira pacifica</name>
    <dbReference type="NCBI Taxonomy" id="1307761"/>
    <lineage>
        <taxon>Bacteria</taxon>
        <taxon>Pseudomonadati</taxon>
        <taxon>Spirochaetota</taxon>
        <taxon>Spirochaetia</taxon>
        <taxon>Spirochaetales</taxon>
        <taxon>Spirochaetaceae</taxon>
        <taxon>Salinispira</taxon>
    </lineage>
</organism>
<keyword evidence="10" id="KW-1185">Reference proteome</keyword>
<dbReference type="HAMAP" id="MF_01974">
    <property type="entry name" value="MetAP_1"/>
    <property type="match status" value="1"/>
</dbReference>
<dbReference type="Proteomes" id="UP000018680">
    <property type="component" value="Chromosome"/>
</dbReference>
<evidence type="ECO:0000313" key="9">
    <source>
        <dbReference type="EMBL" id="AHC15234.1"/>
    </source>
</evidence>
<dbReference type="Pfam" id="PF00557">
    <property type="entry name" value="Peptidase_M24"/>
    <property type="match status" value="1"/>
</dbReference>
<feature type="binding site" evidence="6">
    <location>
        <position position="105"/>
    </location>
    <ligand>
        <name>a divalent metal cation</name>
        <dbReference type="ChEBI" id="CHEBI:60240"/>
        <label>2</label>
        <note>catalytic</note>
    </ligand>
</feature>
<comment type="cofactor">
    <cofactor evidence="6">
        <name>Co(2+)</name>
        <dbReference type="ChEBI" id="CHEBI:48828"/>
    </cofactor>
    <cofactor evidence="6">
        <name>Zn(2+)</name>
        <dbReference type="ChEBI" id="CHEBI:29105"/>
    </cofactor>
    <cofactor evidence="6">
        <name>Mn(2+)</name>
        <dbReference type="ChEBI" id="CHEBI:29035"/>
    </cofactor>
    <cofactor evidence="6">
        <name>Fe(2+)</name>
        <dbReference type="ChEBI" id="CHEBI:29033"/>
    </cofactor>
    <text evidence="6">Binds 2 divalent metal cations per subunit. Has a high-affinity and a low affinity metal-binding site. The true nature of the physiological cofactor is under debate. The enzyme is active with cobalt, zinc, manganese or divalent iron ions. Most likely, methionine aminopeptidases function as mononuclear Fe(2+)-metalloproteases under physiological conditions, and the catalytically relevant metal-binding site has been assigned to the histidine-containing high-affinity site.</text>
</comment>
<dbReference type="PATRIC" id="fig|1307761.3.peg.1855"/>
<dbReference type="Gene3D" id="3.90.230.10">
    <property type="entry name" value="Creatinase/methionine aminopeptidase superfamily"/>
    <property type="match status" value="1"/>
</dbReference>
<feature type="binding site" evidence="6">
    <location>
        <position position="201"/>
    </location>
    <ligand>
        <name>a divalent metal cation</name>
        <dbReference type="ChEBI" id="CHEBI:60240"/>
        <label>2</label>
        <note>catalytic</note>
    </ligand>
</feature>
<dbReference type="eggNOG" id="COG0024">
    <property type="taxonomic scope" value="Bacteria"/>
</dbReference>
<dbReference type="KEGG" id="slr:L21SP2_1861"/>
<feature type="binding site" evidence="6">
    <location>
        <position position="168"/>
    </location>
    <ligand>
        <name>a divalent metal cation</name>
        <dbReference type="ChEBI" id="CHEBI:60240"/>
        <label>2</label>
        <note>catalytic</note>
    </ligand>
</feature>